<dbReference type="InterPro" id="IPR036890">
    <property type="entry name" value="HATPase_C_sf"/>
</dbReference>
<dbReference type="SUPFAM" id="SSF55874">
    <property type="entry name" value="ATPase domain of HSP90 chaperone/DNA topoisomerase II/histidine kinase"/>
    <property type="match status" value="1"/>
</dbReference>
<evidence type="ECO:0000259" key="15">
    <source>
        <dbReference type="PROSITE" id="PS50109"/>
    </source>
</evidence>
<dbReference type="PROSITE" id="PS50894">
    <property type="entry name" value="HPT"/>
    <property type="match status" value="1"/>
</dbReference>
<name>A0A938XVC4_9FIRM</name>
<proteinExistence type="predicted"/>
<dbReference type="PANTHER" id="PTHR43395">
    <property type="entry name" value="SENSOR HISTIDINE KINASE CHEA"/>
    <property type="match status" value="1"/>
</dbReference>
<dbReference type="GO" id="GO:0005737">
    <property type="term" value="C:cytoplasm"/>
    <property type="evidence" value="ECO:0007669"/>
    <property type="project" value="UniProtKB-SubCell"/>
</dbReference>
<dbReference type="FunFam" id="3.30.565.10:FF:000016">
    <property type="entry name" value="Chemotaxis protein CheA, putative"/>
    <property type="match status" value="1"/>
</dbReference>
<evidence type="ECO:0000256" key="6">
    <source>
        <dbReference type="ARBA" id="ARBA00022500"/>
    </source>
</evidence>
<comment type="caution">
    <text evidence="18">The sequence shown here is derived from an EMBL/GenBank/DDBJ whole genome shotgun (WGS) entry which is preliminary data.</text>
</comment>
<comment type="catalytic activity">
    <reaction evidence="1">
        <text>ATP + protein L-histidine = ADP + protein N-phospho-L-histidine.</text>
        <dbReference type="EC" id="2.7.13.3"/>
    </reaction>
</comment>
<keyword evidence="6" id="KW-0145">Chemotaxis</keyword>
<sequence>MSDDQLLQVFIEEANDILTDLDTNLIELEDNPHDQDLINQIFRSFHTLKGSASLTGLTKIADFVHHAEDLLDRVRNGELEINSDIINLLLKVHDLVEDMVKEVTTSGFEVDNGEVEEVESSLKYFLDHDTPSQIGTQDEASEIEGEQIYKIKLKFNQELFATGTDPIMLLEELAELGEVIDSNINLTKVPEIYNLDPEKCHLNITVMLKTEEPQEEIEEVFVFVEFDNEIEITNVTDHFSDDLDVSLADKLTGEILVERGIVDEEDIEEALSQQHKLGDLLEKSGKVSKEQVNKVVQEQQKSKEVKEKSTIKVDTDKLEDLMNSMAELVISQSKVRELIKNKADLSSNIEIDNALDEVDKKVRGLQEEVMNTRMIPIGSTFMRFKRLVRDLSQEQGKEINLKIKGKETELDKTVIEEIGDPLKHMIRNSIDHGIEMPDEREMQGKSRTGTITLNAYHKEGKVVIEIKDDGRGLNKDKILEKAQENGLVEPDEELKDREIYQLIMEPGFSTSEEITETSGRGVGMDVVKSNIEKLRGSVKISSEEGEGTTFKLKLPLTLAIIDGMKVKIGDEYFIIPLNSIVEFIQPFARQLKTVEGKGEVVKIRDKYVILSRLSNLLDVEADVSDPTEGIVIIVHDEGREICLLVDEILGQQQAVIKSLEDNYTYVEGLSGAAILGDGNVAMILDIATIINMAFR</sequence>
<evidence type="ECO:0000313" key="18">
    <source>
        <dbReference type="EMBL" id="MBM7555915.1"/>
    </source>
</evidence>
<dbReference type="InterPro" id="IPR004105">
    <property type="entry name" value="CheA-like_dim"/>
</dbReference>
<dbReference type="Pfam" id="PF02518">
    <property type="entry name" value="HATPase_c"/>
    <property type="match status" value="1"/>
</dbReference>
<evidence type="ECO:0000256" key="7">
    <source>
        <dbReference type="ARBA" id="ARBA00022553"/>
    </source>
</evidence>
<dbReference type="Gene3D" id="1.20.120.160">
    <property type="entry name" value="HPT domain"/>
    <property type="match status" value="1"/>
</dbReference>
<dbReference type="InterPro" id="IPR037257">
    <property type="entry name" value="T2SS_E_N_sf"/>
</dbReference>
<evidence type="ECO:0000256" key="8">
    <source>
        <dbReference type="ARBA" id="ARBA00022679"/>
    </source>
</evidence>
<dbReference type="GO" id="GO:0006935">
    <property type="term" value="P:chemotaxis"/>
    <property type="evidence" value="ECO:0007669"/>
    <property type="project" value="UniProtKB-KW"/>
</dbReference>
<evidence type="ECO:0000256" key="10">
    <source>
        <dbReference type="ARBA" id="ARBA00022777"/>
    </source>
</evidence>
<dbReference type="EMBL" id="JAFBDQ010000003">
    <property type="protein sequence ID" value="MBM7555915.1"/>
    <property type="molecule type" value="Genomic_DNA"/>
</dbReference>
<evidence type="ECO:0000256" key="3">
    <source>
        <dbReference type="ARBA" id="ARBA00012438"/>
    </source>
</evidence>
<dbReference type="GO" id="GO:0005524">
    <property type="term" value="F:ATP binding"/>
    <property type="evidence" value="ECO:0007669"/>
    <property type="project" value="UniProtKB-KW"/>
</dbReference>
<keyword evidence="7 14" id="KW-0597">Phosphoprotein</keyword>
<dbReference type="PROSITE" id="PS50109">
    <property type="entry name" value="HIS_KIN"/>
    <property type="match status" value="1"/>
</dbReference>
<keyword evidence="8 18" id="KW-0808">Transferase</keyword>
<accession>A0A938XVC4</accession>
<dbReference type="InterPro" id="IPR002545">
    <property type="entry name" value="CheW-lke_dom"/>
</dbReference>
<dbReference type="Gene3D" id="1.10.287.560">
    <property type="entry name" value="Histidine kinase CheA-like, homodimeric domain"/>
    <property type="match status" value="1"/>
</dbReference>
<dbReference type="SMART" id="SM00260">
    <property type="entry name" value="CheW"/>
    <property type="match status" value="1"/>
</dbReference>
<comment type="function">
    <text evidence="13">Involved in the transmission of sensory signals from the chemoreceptors to the flagellar motors. CheA is autophosphorylated; it can transfer its phosphate group to either CheB or CheY.</text>
</comment>
<dbReference type="InterPro" id="IPR004358">
    <property type="entry name" value="Sig_transdc_His_kin-like_C"/>
</dbReference>
<evidence type="ECO:0000256" key="1">
    <source>
        <dbReference type="ARBA" id="ARBA00000085"/>
    </source>
</evidence>
<dbReference type="CDD" id="cd00731">
    <property type="entry name" value="CheA_reg"/>
    <property type="match status" value="1"/>
</dbReference>
<dbReference type="PRINTS" id="PR00344">
    <property type="entry name" value="BCTRLSENSOR"/>
</dbReference>
<keyword evidence="5" id="KW-0963">Cytoplasm</keyword>
<dbReference type="RefSeq" id="WP_204700627.1">
    <property type="nucleotide sequence ID" value="NZ_JAFBDQ010000003.1"/>
</dbReference>
<evidence type="ECO:0000259" key="16">
    <source>
        <dbReference type="PROSITE" id="PS50851"/>
    </source>
</evidence>
<evidence type="ECO:0000256" key="9">
    <source>
        <dbReference type="ARBA" id="ARBA00022741"/>
    </source>
</evidence>
<protein>
    <recommendedName>
        <fullName evidence="4">Chemotaxis protein CheA</fullName>
        <ecNumber evidence="3">2.7.13.3</ecNumber>
    </recommendedName>
</protein>
<keyword evidence="10 18" id="KW-0418">Kinase</keyword>
<keyword evidence="11" id="KW-0067">ATP-binding</keyword>
<dbReference type="Pfam" id="PF01627">
    <property type="entry name" value="Hpt"/>
    <property type="match status" value="1"/>
</dbReference>
<keyword evidence="19" id="KW-1185">Reference proteome</keyword>
<organism evidence="18 19">
    <name type="scientific">Halanaerobacter jeridensis</name>
    <dbReference type="NCBI Taxonomy" id="706427"/>
    <lineage>
        <taxon>Bacteria</taxon>
        <taxon>Bacillati</taxon>
        <taxon>Bacillota</taxon>
        <taxon>Clostridia</taxon>
        <taxon>Halanaerobiales</taxon>
        <taxon>Halobacteroidaceae</taxon>
        <taxon>Halanaerobacter</taxon>
    </lineage>
</organism>
<dbReference type="EC" id="2.7.13.3" evidence="3"/>
<evidence type="ECO:0000256" key="4">
    <source>
        <dbReference type="ARBA" id="ARBA00021495"/>
    </source>
</evidence>
<dbReference type="InterPro" id="IPR051315">
    <property type="entry name" value="Bact_Chemotaxis_CheA"/>
</dbReference>
<gene>
    <name evidence="18" type="ORF">JOC47_000749</name>
</gene>
<dbReference type="InterPro" id="IPR036061">
    <property type="entry name" value="CheW-like_dom_sf"/>
</dbReference>
<feature type="modified residue" description="Phosphohistidine" evidence="14">
    <location>
        <position position="46"/>
    </location>
</feature>
<feature type="domain" description="CheW-like" evidence="16">
    <location>
        <begin position="560"/>
        <end position="695"/>
    </location>
</feature>
<dbReference type="InterPro" id="IPR036097">
    <property type="entry name" value="HisK_dim/P_sf"/>
</dbReference>
<dbReference type="SUPFAM" id="SSF55052">
    <property type="entry name" value="CheY-binding domain of CheA"/>
    <property type="match status" value="1"/>
</dbReference>
<dbReference type="SMART" id="SM00387">
    <property type="entry name" value="HATPase_c"/>
    <property type="match status" value="1"/>
</dbReference>
<evidence type="ECO:0000256" key="2">
    <source>
        <dbReference type="ARBA" id="ARBA00004496"/>
    </source>
</evidence>
<dbReference type="GO" id="GO:0000155">
    <property type="term" value="F:phosphorelay sensor kinase activity"/>
    <property type="evidence" value="ECO:0007669"/>
    <property type="project" value="InterPro"/>
</dbReference>
<evidence type="ECO:0000256" key="12">
    <source>
        <dbReference type="ARBA" id="ARBA00023012"/>
    </source>
</evidence>
<dbReference type="PANTHER" id="PTHR43395:SF10">
    <property type="entry name" value="CHEMOTAXIS PROTEIN CHEA"/>
    <property type="match status" value="1"/>
</dbReference>
<evidence type="ECO:0000313" key="19">
    <source>
        <dbReference type="Proteomes" id="UP000774000"/>
    </source>
</evidence>
<dbReference type="InterPro" id="IPR035891">
    <property type="entry name" value="CheY-binding_CheA"/>
</dbReference>
<dbReference type="SUPFAM" id="SSF160246">
    <property type="entry name" value="EspE N-terminal domain-like"/>
    <property type="match status" value="1"/>
</dbReference>
<dbReference type="Pfam" id="PF02895">
    <property type="entry name" value="H-kinase_dim"/>
    <property type="match status" value="1"/>
</dbReference>
<dbReference type="InterPro" id="IPR005467">
    <property type="entry name" value="His_kinase_dom"/>
</dbReference>
<dbReference type="Pfam" id="PF01584">
    <property type="entry name" value="CheW"/>
    <property type="match status" value="1"/>
</dbReference>
<dbReference type="SMART" id="SM01231">
    <property type="entry name" value="H-kinase_dim"/>
    <property type="match status" value="1"/>
</dbReference>
<dbReference type="SUPFAM" id="SSF47226">
    <property type="entry name" value="Histidine-containing phosphotransfer domain, HPT domain"/>
    <property type="match status" value="1"/>
</dbReference>
<dbReference type="SMART" id="SM00073">
    <property type="entry name" value="HPT"/>
    <property type="match status" value="1"/>
</dbReference>
<dbReference type="Gene3D" id="3.30.565.10">
    <property type="entry name" value="Histidine kinase-like ATPase, C-terminal domain"/>
    <property type="match status" value="1"/>
</dbReference>
<comment type="subcellular location">
    <subcellularLocation>
        <location evidence="2">Cytoplasm</location>
    </subcellularLocation>
</comment>
<feature type="domain" description="HPt" evidence="17">
    <location>
        <begin position="1"/>
        <end position="103"/>
    </location>
</feature>
<dbReference type="SUPFAM" id="SSF50341">
    <property type="entry name" value="CheW-like"/>
    <property type="match status" value="1"/>
</dbReference>
<feature type="domain" description="Histidine kinase" evidence="15">
    <location>
        <begin position="360"/>
        <end position="558"/>
    </location>
</feature>
<keyword evidence="9" id="KW-0547">Nucleotide-binding</keyword>
<dbReference type="PROSITE" id="PS50851">
    <property type="entry name" value="CHEW"/>
    <property type="match status" value="1"/>
</dbReference>
<evidence type="ECO:0000259" key="17">
    <source>
        <dbReference type="PROSITE" id="PS50894"/>
    </source>
</evidence>
<dbReference type="InterPro" id="IPR003594">
    <property type="entry name" value="HATPase_dom"/>
</dbReference>
<keyword evidence="12" id="KW-0902">Two-component regulatory system</keyword>
<dbReference type="InterPro" id="IPR036641">
    <property type="entry name" value="HPT_dom_sf"/>
</dbReference>
<evidence type="ECO:0000256" key="11">
    <source>
        <dbReference type="ARBA" id="ARBA00022840"/>
    </source>
</evidence>
<dbReference type="InterPro" id="IPR037006">
    <property type="entry name" value="CheA-like_homodim_sf"/>
</dbReference>
<reference evidence="18" key="1">
    <citation type="submission" date="2021-01" db="EMBL/GenBank/DDBJ databases">
        <title>Genomic Encyclopedia of Type Strains, Phase IV (KMG-IV): sequencing the most valuable type-strain genomes for metagenomic binning, comparative biology and taxonomic classification.</title>
        <authorList>
            <person name="Goeker M."/>
        </authorList>
    </citation>
    <scope>NUCLEOTIDE SEQUENCE</scope>
    <source>
        <strain evidence="18">DSM 23230</strain>
    </source>
</reference>
<dbReference type="CDD" id="cd00088">
    <property type="entry name" value="HPT"/>
    <property type="match status" value="1"/>
</dbReference>
<evidence type="ECO:0000256" key="5">
    <source>
        <dbReference type="ARBA" id="ARBA00022490"/>
    </source>
</evidence>
<dbReference type="AlphaFoldDB" id="A0A938XVC4"/>
<dbReference type="Gene3D" id="2.30.30.40">
    <property type="entry name" value="SH3 Domains"/>
    <property type="match status" value="1"/>
</dbReference>
<evidence type="ECO:0000256" key="13">
    <source>
        <dbReference type="ARBA" id="ARBA00035100"/>
    </source>
</evidence>
<evidence type="ECO:0000256" key="14">
    <source>
        <dbReference type="PROSITE-ProRule" id="PRU00110"/>
    </source>
</evidence>
<dbReference type="InterPro" id="IPR008207">
    <property type="entry name" value="Sig_transdc_His_kin_Hpt_dom"/>
</dbReference>
<dbReference type="Proteomes" id="UP000774000">
    <property type="component" value="Unassembled WGS sequence"/>
</dbReference>
<dbReference type="CDD" id="cd16916">
    <property type="entry name" value="HATPase_CheA-like"/>
    <property type="match status" value="1"/>
</dbReference>
<dbReference type="FunFam" id="2.30.30.40:FF:000048">
    <property type="entry name" value="Chemotaxis protein CheA, putative"/>
    <property type="match status" value="1"/>
</dbReference>
<dbReference type="SUPFAM" id="SSF47384">
    <property type="entry name" value="Homodimeric domain of signal transducing histidine kinase"/>
    <property type="match status" value="1"/>
</dbReference>